<evidence type="ECO:0000256" key="9">
    <source>
        <dbReference type="SAM" id="Phobius"/>
    </source>
</evidence>
<dbReference type="CDD" id="cd16917">
    <property type="entry name" value="HATPase_UhpB-NarQ-NarX-like"/>
    <property type="match status" value="1"/>
</dbReference>
<gene>
    <name evidence="12" type="ORF">KQI88_09055</name>
</gene>
<dbReference type="RefSeq" id="WP_216416442.1">
    <property type="nucleotide sequence ID" value="NZ_JAHLQK010000003.1"/>
</dbReference>
<keyword evidence="7" id="KW-0067">ATP-binding</keyword>
<evidence type="ECO:0000256" key="1">
    <source>
        <dbReference type="ARBA" id="ARBA00000085"/>
    </source>
</evidence>
<reference evidence="12 13" key="1">
    <citation type="submission" date="2021-06" db="EMBL/GenBank/DDBJ databases">
        <authorList>
            <person name="Sun Q."/>
            <person name="Li D."/>
        </authorList>
    </citation>
    <scope>NUCLEOTIDE SEQUENCE [LARGE SCALE GENOMIC DNA]</scope>
    <source>
        <strain evidence="12 13">MSJ-5</strain>
    </source>
</reference>
<organism evidence="12 13">
    <name type="scientific">Alkaliphilus flagellatus</name>
    <dbReference type="NCBI Taxonomy" id="2841507"/>
    <lineage>
        <taxon>Bacteria</taxon>
        <taxon>Bacillati</taxon>
        <taxon>Bacillota</taxon>
        <taxon>Clostridia</taxon>
        <taxon>Peptostreptococcales</taxon>
        <taxon>Natronincolaceae</taxon>
        <taxon>Alkaliphilus</taxon>
    </lineage>
</organism>
<keyword evidence="5" id="KW-0547">Nucleotide-binding</keyword>
<accession>A0ABS6G330</accession>
<dbReference type="PANTHER" id="PTHR24421:SF10">
    <property type="entry name" value="NITRATE_NITRITE SENSOR PROTEIN NARQ"/>
    <property type="match status" value="1"/>
</dbReference>
<evidence type="ECO:0000259" key="11">
    <source>
        <dbReference type="Pfam" id="PF07730"/>
    </source>
</evidence>
<feature type="transmembrane region" description="Helical" evidence="9">
    <location>
        <begin position="130"/>
        <end position="149"/>
    </location>
</feature>
<evidence type="ECO:0000256" key="2">
    <source>
        <dbReference type="ARBA" id="ARBA00012438"/>
    </source>
</evidence>
<evidence type="ECO:0000259" key="10">
    <source>
        <dbReference type="Pfam" id="PF02518"/>
    </source>
</evidence>
<keyword evidence="9" id="KW-0812">Transmembrane</keyword>
<comment type="caution">
    <text evidence="12">The sequence shown here is derived from an EMBL/GenBank/DDBJ whole genome shotgun (WGS) entry which is preliminary data.</text>
</comment>
<protein>
    <recommendedName>
        <fullName evidence="2">histidine kinase</fullName>
        <ecNumber evidence="2">2.7.13.3</ecNumber>
    </recommendedName>
</protein>
<keyword evidence="3" id="KW-0597">Phosphoprotein</keyword>
<name>A0ABS6G330_9FIRM</name>
<feature type="transmembrane region" description="Helical" evidence="9">
    <location>
        <begin position="32"/>
        <end position="48"/>
    </location>
</feature>
<dbReference type="PANTHER" id="PTHR24421">
    <property type="entry name" value="NITRATE/NITRITE SENSOR PROTEIN NARX-RELATED"/>
    <property type="match status" value="1"/>
</dbReference>
<feature type="domain" description="Histidine kinase/HSP90-like ATPase" evidence="10">
    <location>
        <begin position="292"/>
        <end position="359"/>
    </location>
</feature>
<keyword evidence="4" id="KW-0808">Transferase</keyword>
<evidence type="ECO:0000313" key="12">
    <source>
        <dbReference type="EMBL" id="MBU5676564.1"/>
    </source>
</evidence>
<dbReference type="Pfam" id="PF07730">
    <property type="entry name" value="HisKA_3"/>
    <property type="match status" value="1"/>
</dbReference>
<sequence>MKKVIYIAKPLLATILFSLALAFENASKERAIILMGIFIFYILWGMIRPSFQQKWAWIILLDGILIFLLEHYSKYLVNYFVHFLYVVVILEVGITLNSRRWGNTAAIFFSLLSMGKFSYALYVIPNAKTIAEFSFNFLALAFIVTLINYGKLQFEGRTQQEILYKELLRAYDKLKEYSQMREEALALKERNRIAGELHDSVGHSLTSLIMQIEMLDHLYQKNEDISDLLKDIKNNGRQALVGTREAVAALNEQPNKSIEDIISMLKSFQKDTNVEIDYNIPSVYLLPEEGIVLYRVLQEALTNALRHGKCSRIEIKCEVIKGNFYFYIEDDGVGSNNKNGFGQRNMRERIESLGGSMEVITGQPYKIKGFFCLKGEIT</sequence>
<feature type="transmembrane region" description="Helical" evidence="9">
    <location>
        <begin position="105"/>
        <end position="124"/>
    </location>
</feature>
<dbReference type="InterPro" id="IPR011712">
    <property type="entry name" value="Sig_transdc_His_kin_sub3_dim/P"/>
</dbReference>
<keyword evidence="13" id="KW-1185">Reference proteome</keyword>
<feature type="transmembrane region" description="Helical" evidence="9">
    <location>
        <begin position="79"/>
        <end position="98"/>
    </location>
</feature>
<dbReference type="InterPro" id="IPR050482">
    <property type="entry name" value="Sensor_HK_TwoCompSys"/>
</dbReference>
<evidence type="ECO:0000256" key="5">
    <source>
        <dbReference type="ARBA" id="ARBA00022741"/>
    </source>
</evidence>
<keyword evidence="6 12" id="KW-0418">Kinase</keyword>
<dbReference type="GO" id="GO:0016301">
    <property type="term" value="F:kinase activity"/>
    <property type="evidence" value="ECO:0007669"/>
    <property type="project" value="UniProtKB-KW"/>
</dbReference>
<comment type="catalytic activity">
    <reaction evidence="1">
        <text>ATP + protein L-histidine = ADP + protein N-phospho-L-histidine.</text>
        <dbReference type="EC" id="2.7.13.3"/>
    </reaction>
</comment>
<evidence type="ECO:0000313" key="13">
    <source>
        <dbReference type="Proteomes" id="UP000779508"/>
    </source>
</evidence>
<feature type="domain" description="Signal transduction histidine kinase subgroup 3 dimerisation and phosphoacceptor" evidence="11">
    <location>
        <begin position="189"/>
        <end position="252"/>
    </location>
</feature>
<dbReference type="Pfam" id="PF02518">
    <property type="entry name" value="HATPase_c"/>
    <property type="match status" value="1"/>
</dbReference>
<evidence type="ECO:0000256" key="6">
    <source>
        <dbReference type="ARBA" id="ARBA00022777"/>
    </source>
</evidence>
<evidence type="ECO:0000256" key="4">
    <source>
        <dbReference type="ARBA" id="ARBA00022679"/>
    </source>
</evidence>
<keyword evidence="8" id="KW-0902">Two-component regulatory system</keyword>
<evidence type="ECO:0000256" key="7">
    <source>
        <dbReference type="ARBA" id="ARBA00022840"/>
    </source>
</evidence>
<dbReference type="EC" id="2.7.13.3" evidence="2"/>
<proteinExistence type="predicted"/>
<dbReference type="InterPro" id="IPR003594">
    <property type="entry name" value="HATPase_dom"/>
</dbReference>
<keyword evidence="9" id="KW-1133">Transmembrane helix</keyword>
<keyword evidence="9" id="KW-0472">Membrane</keyword>
<dbReference type="Proteomes" id="UP000779508">
    <property type="component" value="Unassembled WGS sequence"/>
</dbReference>
<evidence type="ECO:0000256" key="3">
    <source>
        <dbReference type="ARBA" id="ARBA00022553"/>
    </source>
</evidence>
<evidence type="ECO:0000256" key="8">
    <source>
        <dbReference type="ARBA" id="ARBA00023012"/>
    </source>
</evidence>
<dbReference type="EMBL" id="JAHLQK010000003">
    <property type="protein sequence ID" value="MBU5676564.1"/>
    <property type="molecule type" value="Genomic_DNA"/>
</dbReference>